<feature type="domain" description="Mur ligase C-terminal" evidence="13">
    <location>
        <begin position="300"/>
        <end position="389"/>
    </location>
</feature>
<dbReference type="Pfam" id="PF08245">
    <property type="entry name" value="Mur_ligase_M"/>
    <property type="match status" value="1"/>
</dbReference>
<dbReference type="EC" id="6.3.2.10" evidence="10 11"/>
<organism evidence="15 16">
    <name type="scientific">Ichthyenterobacterium magnum</name>
    <dbReference type="NCBI Taxonomy" id="1230530"/>
    <lineage>
        <taxon>Bacteria</taxon>
        <taxon>Pseudomonadati</taxon>
        <taxon>Bacteroidota</taxon>
        <taxon>Flavobacteriia</taxon>
        <taxon>Flavobacteriales</taxon>
        <taxon>Flavobacteriaceae</taxon>
        <taxon>Ichthyenterobacterium</taxon>
    </lineage>
</organism>
<evidence type="ECO:0000256" key="3">
    <source>
        <dbReference type="ARBA" id="ARBA00022618"/>
    </source>
</evidence>
<dbReference type="SUPFAM" id="SSF53623">
    <property type="entry name" value="MurD-like peptide ligases, catalytic domain"/>
    <property type="match status" value="1"/>
</dbReference>
<dbReference type="InterPro" id="IPR051046">
    <property type="entry name" value="MurCDEF_CellWall_CoF430Synth"/>
</dbReference>
<comment type="caution">
    <text evidence="15">The sequence shown here is derived from an EMBL/GenBank/DDBJ whole genome shotgun (WGS) entry which is preliminary data.</text>
</comment>
<comment type="similarity">
    <text evidence="10">Belongs to the MurCDEF family. MurF subfamily.</text>
</comment>
<dbReference type="SUPFAM" id="SSF53244">
    <property type="entry name" value="MurD-like peptide ligases, peptide-binding domain"/>
    <property type="match status" value="1"/>
</dbReference>
<dbReference type="InterPro" id="IPR036565">
    <property type="entry name" value="Mur-like_cat_sf"/>
</dbReference>
<dbReference type="AlphaFoldDB" id="A0A420DFG7"/>
<evidence type="ECO:0000256" key="8">
    <source>
        <dbReference type="ARBA" id="ARBA00023306"/>
    </source>
</evidence>
<keyword evidence="3 10" id="KW-0132">Cell division</keyword>
<protein>
    <recommendedName>
        <fullName evidence="10 11">UDP-N-acetylmuramoyl-tripeptide--D-alanyl-D-alanine ligase</fullName>
        <ecNumber evidence="10 11">6.3.2.10</ecNumber>
    </recommendedName>
    <alternativeName>
        <fullName evidence="10">D-alanyl-D-alanine-adding enzyme</fullName>
    </alternativeName>
</protein>
<keyword evidence="8 10" id="KW-0131">Cell cycle</keyword>
<comment type="catalytic activity">
    <reaction evidence="10 11">
        <text>D-alanyl-D-alanine + UDP-N-acetyl-alpha-D-muramoyl-L-alanyl-gamma-D-glutamyl-meso-2,6-diaminopimelate + ATP = UDP-N-acetyl-alpha-D-muramoyl-L-alanyl-gamma-D-glutamyl-meso-2,6-diaminopimeloyl-D-alanyl-D-alanine + ADP + phosphate + H(+)</text>
        <dbReference type="Rhea" id="RHEA:28374"/>
        <dbReference type="ChEBI" id="CHEBI:15378"/>
        <dbReference type="ChEBI" id="CHEBI:30616"/>
        <dbReference type="ChEBI" id="CHEBI:43474"/>
        <dbReference type="ChEBI" id="CHEBI:57822"/>
        <dbReference type="ChEBI" id="CHEBI:61386"/>
        <dbReference type="ChEBI" id="CHEBI:83905"/>
        <dbReference type="ChEBI" id="CHEBI:456216"/>
        <dbReference type="EC" id="6.3.2.10"/>
    </reaction>
</comment>
<reference evidence="15 16" key="1">
    <citation type="submission" date="2018-09" db="EMBL/GenBank/DDBJ databases">
        <title>Genomic Encyclopedia of Archaeal and Bacterial Type Strains, Phase II (KMG-II): from individual species to whole genera.</title>
        <authorList>
            <person name="Goeker M."/>
        </authorList>
    </citation>
    <scope>NUCLEOTIDE SEQUENCE [LARGE SCALE GENOMIC DNA]</scope>
    <source>
        <strain evidence="15 16">DSM 26283</strain>
    </source>
</reference>
<dbReference type="GO" id="GO:0005737">
    <property type="term" value="C:cytoplasm"/>
    <property type="evidence" value="ECO:0007669"/>
    <property type="project" value="UniProtKB-SubCell"/>
</dbReference>
<evidence type="ECO:0000256" key="11">
    <source>
        <dbReference type="RuleBase" id="RU004136"/>
    </source>
</evidence>
<comment type="pathway">
    <text evidence="10 11">Cell wall biogenesis; peptidoglycan biosynthesis.</text>
</comment>
<evidence type="ECO:0000313" key="15">
    <source>
        <dbReference type="EMBL" id="RKE91013.1"/>
    </source>
</evidence>
<keyword evidence="4 10" id="KW-0547">Nucleotide-binding</keyword>
<dbReference type="Pfam" id="PF01225">
    <property type="entry name" value="Mur_ligase"/>
    <property type="match status" value="1"/>
</dbReference>
<dbReference type="GO" id="GO:0008766">
    <property type="term" value="F:UDP-N-acetylmuramoylalanyl-D-glutamyl-2,6-diaminopimelate-D-alanyl-D-alanine ligase activity"/>
    <property type="evidence" value="ECO:0007669"/>
    <property type="project" value="RHEA"/>
</dbReference>
<keyword evidence="16" id="KW-1185">Reference proteome</keyword>
<dbReference type="InterPro" id="IPR005863">
    <property type="entry name" value="UDP-N-AcMur_synth"/>
</dbReference>
<evidence type="ECO:0000256" key="4">
    <source>
        <dbReference type="ARBA" id="ARBA00022741"/>
    </source>
</evidence>
<dbReference type="InterPro" id="IPR000713">
    <property type="entry name" value="Mur_ligase_N"/>
</dbReference>
<sequence>MTIKDIYKHFVKCNGTISTDTRNIEKNSIFFALKGTHFNGNKFAKSALEKGASFSIIDEKEYAINEQYILVKNVLETLQQLSTYHRKKLNIPIIALTGSNGKTTTKELINAVLSTTYKTSATIGNLNNHIGVPLTLLQMSKETEIGIVEMGANHLNEIEFLSNIALPDYGLITNFGKAHLEGFGSIEGVIKGKSELYNYLKTHNKTIFINKNDITQIKQADNYKSIVEFGADSQNKIQIELENSQSYVSVKYDNKIIKSNLIGAYNFNNISVAIAIGKYFNVSTKNITSAIENYTPTNNRSQIINKGSNTIVLDAYNANPTSMIAALENFKNLEATNKSLFLGDMFELGKKAKQEHQDIVNFIESNFSESVYLIGEHFYNTKTDKTFINRFKTFEELKLHIKKAPINDKSILIKGSRVMALERILDLI</sequence>
<name>A0A420DFG7_9FLAO</name>
<dbReference type="InterPro" id="IPR035911">
    <property type="entry name" value="MurE/MurF_N"/>
</dbReference>
<dbReference type="Pfam" id="PF02875">
    <property type="entry name" value="Mur_ligase_C"/>
    <property type="match status" value="1"/>
</dbReference>
<gene>
    <name evidence="10" type="primary">murF</name>
    <name evidence="15" type="ORF">BXY80_2603</name>
</gene>
<dbReference type="Gene3D" id="3.40.1190.10">
    <property type="entry name" value="Mur-like, catalytic domain"/>
    <property type="match status" value="1"/>
</dbReference>
<keyword evidence="6 10" id="KW-0133">Cell shape</keyword>
<dbReference type="GO" id="GO:0071555">
    <property type="term" value="P:cell wall organization"/>
    <property type="evidence" value="ECO:0007669"/>
    <property type="project" value="UniProtKB-KW"/>
</dbReference>
<dbReference type="EMBL" id="RAQJ01000006">
    <property type="protein sequence ID" value="RKE91013.1"/>
    <property type="molecule type" value="Genomic_DNA"/>
</dbReference>
<dbReference type="PANTHER" id="PTHR43024:SF1">
    <property type="entry name" value="UDP-N-ACETYLMURAMOYL-TRIPEPTIDE--D-ALANYL-D-ALANINE LIGASE"/>
    <property type="match status" value="1"/>
</dbReference>
<dbReference type="RefSeq" id="WP_120202569.1">
    <property type="nucleotide sequence ID" value="NZ_RAQJ01000006.1"/>
</dbReference>
<dbReference type="Proteomes" id="UP000284892">
    <property type="component" value="Unassembled WGS sequence"/>
</dbReference>
<dbReference type="GO" id="GO:0047480">
    <property type="term" value="F:UDP-N-acetylmuramoyl-tripeptide-D-alanyl-D-alanine ligase activity"/>
    <property type="evidence" value="ECO:0007669"/>
    <property type="project" value="UniProtKB-UniRule"/>
</dbReference>
<dbReference type="NCBIfam" id="TIGR01143">
    <property type="entry name" value="murF"/>
    <property type="match status" value="1"/>
</dbReference>
<evidence type="ECO:0000259" key="14">
    <source>
        <dbReference type="Pfam" id="PF08245"/>
    </source>
</evidence>
<dbReference type="InterPro" id="IPR036615">
    <property type="entry name" value="Mur_ligase_C_dom_sf"/>
</dbReference>
<keyword evidence="7 10" id="KW-0573">Peptidoglycan synthesis</keyword>
<dbReference type="HAMAP" id="MF_02019">
    <property type="entry name" value="MurF"/>
    <property type="match status" value="1"/>
</dbReference>
<keyword evidence="1 10" id="KW-0963">Cytoplasm</keyword>
<keyword evidence="2 10" id="KW-0436">Ligase</keyword>
<evidence type="ECO:0000256" key="10">
    <source>
        <dbReference type="HAMAP-Rule" id="MF_02019"/>
    </source>
</evidence>
<dbReference type="OrthoDB" id="9801978at2"/>
<dbReference type="Gene3D" id="3.90.190.20">
    <property type="entry name" value="Mur ligase, C-terminal domain"/>
    <property type="match status" value="1"/>
</dbReference>
<comment type="subcellular location">
    <subcellularLocation>
        <location evidence="10 11">Cytoplasm</location>
    </subcellularLocation>
</comment>
<evidence type="ECO:0000259" key="13">
    <source>
        <dbReference type="Pfam" id="PF02875"/>
    </source>
</evidence>
<feature type="domain" description="Mur ligase central" evidence="14">
    <location>
        <begin position="97"/>
        <end position="276"/>
    </location>
</feature>
<dbReference type="UniPathway" id="UPA00219"/>
<evidence type="ECO:0000256" key="1">
    <source>
        <dbReference type="ARBA" id="ARBA00022490"/>
    </source>
</evidence>
<keyword evidence="9 10" id="KW-0961">Cell wall biogenesis/degradation</keyword>
<proteinExistence type="inferred from homology"/>
<dbReference type="PANTHER" id="PTHR43024">
    <property type="entry name" value="UDP-N-ACETYLMURAMOYL-TRIPEPTIDE--D-ALANYL-D-ALANINE LIGASE"/>
    <property type="match status" value="1"/>
</dbReference>
<dbReference type="GO" id="GO:0009252">
    <property type="term" value="P:peptidoglycan biosynthetic process"/>
    <property type="evidence" value="ECO:0007669"/>
    <property type="project" value="UniProtKB-UniRule"/>
</dbReference>
<dbReference type="InterPro" id="IPR004101">
    <property type="entry name" value="Mur_ligase_C"/>
</dbReference>
<accession>A0A420DFG7</accession>
<comment type="function">
    <text evidence="10 11">Involved in cell wall formation. Catalyzes the final step in the synthesis of UDP-N-acetylmuramoyl-pentapeptide, the precursor of murein.</text>
</comment>
<evidence type="ECO:0000256" key="9">
    <source>
        <dbReference type="ARBA" id="ARBA00023316"/>
    </source>
</evidence>
<evidence type="ECO:0000259" key="12">
    <source>
        <dbReference type="Pfam" id="PF01225"/>
    </source>
</evidence>
<evidence type="ECO:0000313" key="16">
    <source>
        <dbReference type="Proteomes" id="UP000284892"/>
    </source>
</evidence>
<dbReference type="Gene3D" id="3.40.1390.10">
    <property type="entry name" value="MurE/MurF, N-terminal domain"/>
    <property type="match status" value="1"/>
</dbReference>
<evidence type="ECO:0000256" key="7">
    <source>
        <dbReference type="ARBA" id="ARBA00022984"/>
    </source>
</evidence>
<evidence type="ECO:0000256" key="2">
    <source>
        <dbReference type="ARBA" id="ARBA00022598"/>
    </source>
</evidence>
<feature type="domain" description="Mur ligase N-terminal catalytic" evidence="12">
    <location>
        <begin position="17"/>
        <end position="82"/>
    </location>
</feature>
<dbReference type="GO" id="GO:0005524">
    <property type="term" value="F:ATP binding"/>
    <property type="evidence" value="ECO:0007669"/>
    <property type="project" value="UniProtKB-UniRule"/>
</dbReference>
<dbReference type="GO" id="GO:0008360">
    <property type="term" value="P:regulation of cell shape"/>
    <property type="evidence" value="ECO:0007669"/>
    <property type="project" value="UniProtKB-KW"/>
</dbReference>
<dbReference type="SUPFAM" id="SSF63418">
    <property type="entry name" value="MurE/MurF N-terminal domain"/>
    <property type="match status" value="1"/>
</dbReference>
<evidence type="ECO:0000256" key="5">
    <source>
        <dbReference type="ARBA" id="ARBA00022840"/>
    </source>
</evidence>
<keyword evidence="5 10" id="KW-0067">ATP-binding</keyword>
<feature type="binding site" evidence="10">
    <location>
        <begin position="98"/>
        <end position="104"/>
    </location>
    <ligand>
        <name>ATP</name>
        <dbReference type="ChEBI" id="CHEBI:30616"/>
    </ligand>
</feature>
<dbReference type="GO" id="GO:0051301">
    <property type="term" value="P:cell division"/>
    <property type="evidence" value="ECO:0007669"/>
    <property type="project" value="UniProtKB-KW"/>
</dbReference>
<dbReference type="InterPro" id="IPR013221">
    <property type="entry name" value="Mur_ligase_cen"/>
</dbReference>
<evidence type="ECO:0000256" key="6">
    <source>
        <dbReference type="ARBA" id="ARBA00022960"/>
    </source>
</evidence>